<feature type="compositionally biased region" description="Basic and acidic residues" evidence="2">
    <location>
        <begin position="257"/>
        <end position="285"/>
    </location>
</feature>
<sequence length="630" mass="71079">MAPRFIAYDPSKIKKDKRSREPKLSESVFNPNTQESLCQMPSPAQSYDTPDVQLSSLAPMAPRATVDNQSIPSKGATIAGDSKAVDKTTDIEPDIASQSVCKSSVLYEQTAVNYTRTNRNSDKAMYTPLYSHPNETIDQPETSIAGTEKGEVITYVKSLEFTPTNGFHSSSATSSSSLNDIESPIPDISSLSKEVPETLSGSKPQENTSQSRILQEQYTEQETYDARNKSTENIASNTNHALNQLGGSGNSGKHHCEHNNESRLESPQTTKEDDMATREADRPPDTDDCYPLSGQKEASTAEYVNNEPTQDGHAVQRGLKRNLIGNDELIAHSDMDTRKNPNPKRVRLCQTQILNSKDDGSAISESADVRPLRIQNGTLECITEIGQHLAFSLKSSTINATMINGHIRYSLEFSDNLGAIDSGTVANPPKRRRLPFTQEENNCIVGLRRDDKLSWTQICDKYNETFPMRTRKKTVIKTHYGNLLSKTSTTRRNPTRRNFKRKSIMYKEDESEDLEELEDTDSESFTVNNILGKSPGEYLGREAGEYFFIEWYDLSTGWEPRKNVNKEMIKEFEKDYKGFYQRASILDSRGEAGYMEYLLRWDGCKAKDNWFPERHLSPMLIRQYEECESK</sequence>
<feature type="compositionally biased region" description="Polar residues" evidence="2">
    <location>
        <begin position="199"/>
        <end position="221"/>
    </location>
</feature>
<evidence type="ECO:0000313" key="5">
    <source>
        <dbReference type="Proteomes" id="UP000240493"/>
    </source>
</evidence>
<dbReference type="SUPFAM" id="SSF54160">
    <property type="entry name" value="Chromo domain-like"/>
    <property type="match status" value="1"/>
</dbReference>
<evidence type="ECO:0000313" key="4">
    <source>
        <dbReference type="EMBL" id="PTB40453.1"/>
    </source>
</evidence>
<proteinExistence type="predicted"/>
<dbReference type="Gene3D" id="2.40.50.40">
    <property type="match status" value="2"/>
</dbReference>
<reference evidence="4 5" key="1">
    <citation type="submission" date="2016-07" db="EMBL/GenBank/DDBJ databases">
        <title>Multiple horizontal gene transfer events from other fungi enriched the ability of initially mycotrophic Trichoderma (Ascomycota) to feed on dead plant biomass.</title>
        <authorList>
            <consortium name="DOE Joint Genome Institute"/>
            <person name="Aerts A."/>
            <person name="Atanasova L."/>
            <person name="Chenthamara K."/>
            <person name="Zhang J."/>
            <person name="Grujic M."/>
            <person name="Henrissat B."/>
            <person name="Kuo A."/>
            <person name="Salamov A."/>
            <person name="Lipzen A."/>
            <person name="Labutti K."/>
            <person name="Barry K."/>
            <person name="Miao Y."/>
            <person name="Rahimi M.J."/>
            <person name="Shen Q."/>
            <person name="Grigoriev I.V."/>
            <person name="Kubicek C.P."/>
            <person name="Druzhinina I.S."/>
        </authorList>
    </citation>
    <scope>NUCLEOTIDE SEQUENCE [LARGE SCALE GENOMIC DNA]</scope>
    <source>
        <strain evidence="4 5">CBS 433.97</strain>
    </source>
</reference>
<dbReference type="AlphaFoldDB" id="A0A2T3Z6L8"/>
<comment type="subunit">
    <text evidence="1">Component of the NuA4 histone acetyltransferase complex.</text>
</comment>
<dbReference type="CDD" id="cd00024">
    <property type="entry name" value="CD_CSD"/>
    <property type="match status" value="1"/>
</dbReference>
<feature type="domain" description="Chromo" evidence="3">
    <location>
        <begin position="580"/>
        <end position="630"/>
    </location>
</feature>
<dbReference type="InterPro" id="IPR016197">
    <property type="entry name" value="Chromo-like_dom_sf"/>
</dbReference>
<gene>
    <name evidence="4" type="ORF">M441DRAFT_28256</name>
</gene>
<feature type="compositionally biased region" description="Polar residues" evidence="2">
    <location>
        <begin position="27"/>
        <end position="50"/>
    </location>
</feature>
<dbReference type="Proteomes" id="UP000240493">
    <property type="component" value="Unassembled WGS sequence"/>
</dbReference>
<dbReference type="GO" id="GO:0006338">
    <property type="term" value="P:chromatin remodeling"/>
    <property type="evidence" value="ECO:0007669"/>
    <property type="project" value="UniProtKB-ARBA"/>
</dbReference>
<accession>A0A2T3Z6L8</accession>
<dbReference type="EMBL" id="KZ679263">
    <property type="protein sequence ID" value="PTB40453.1"/>
    <property type="molecule type" value="Genomic_DNA"/>
</dbReference>
<keyword evidence="5" id="KW-1185">Reference proteome</keyword>
<evidence type="ECO:0000259" key="3">
    <source>
        <dbReference type="PROSITE" id="PS50013"/>
    </source>
</evidence>
<feature type="region of interest" description="Disordered" evidence="2">
    <location>
        <begin position="164"/>
        <end position="226"/>
    </location>
</feature>
<dbReference type="InterPro" id="IPR000953">
    <property type="entry name" value="Chromo/chromo_shadow_dom"/>
</dbReference>
<name>A0A2T3Z6L8_TRIA4</name>
<organism evidence="4 5">
    <name type="scientific">Trichoderma asperellum (strain ATCC 204424 / CBS 433.97 / NBRC 101777)</name>
    <dbReference type="NCBI Taxonomy" id="1042311"/>
    <lineage>
        <taxon>Eukaryota</taxon>
        <taxon>Fungi</taxon>
        <taxon>Dikarya</taxon>
        <taxon>Ascomycota</taxon>
        <taxon>Pezizomycotina</taxon>
        <taxon>Sordariomycetes</taxon>
        <taxon>Hypocreomycetidae</taxon>
        <taxon>Hypocreales</taxon>
        <taxon>Hypocreaceae</taxon>
        <taxon>Trichoderma</taxon>
    </lineage>
</organism>
<feature type="region of interest" description="Disordered" evidence="2">
    <location>
        <begin position="240"/>
        <end position="293"/>
    </location>
</feature>
<evidence type="ECO:0000256" key="1">
    <source>
        <dbReference type="ARBA" id="ARBA00011353"/>
    </source>
</evidence>
<dbReference type="PROSITE" id="PS50013">
    <property type="entry name" value="CHROMO_2"/>
    <property type="match status" value="1"/>
</dbReference>
<feature type="region of interest" description="Disordered" evidence="2">
    <location>
        <begin position="1"/>
        <end position="50"/>
    </location>
</feature>
<dbReference type="OrthoDB" id="5154110at2759"/>
<protein>
    <recommendedName>
        <fullName evidence="3">Chromo domain-containing protein</fullName>
    </recommendedName>
</protein>
<dbReference type="SMART" id="SM00298">
    <property type="entry name" value="CHROMO"/>
    <property type="match status" value="2"/>
</dbReference>
<evidence type="ECO:0000256" key="2">
    <source>
        <dbReference type="SAM" id="MobiDB-lite"/>
    </source>
</evidence>